<proteinExistence type="predicted"/>
<organism evidence="2">
    <name type="scientific">freshwater metagenome</name>
    <dbReference type="NCBI Taxonomy" id="449393"/>
    <lineage>
        <taxon>unclassified sequences</taxon>
        <taxon>metagenomes</taxon>
        <taxon>ecological metagenomes</taxon>
    </lineage>
</organism>
<dbReference type="EMBL" id="CAFBMH010000052">
    <property type="protein sequence ID" value="CAB4911157.1"/>
    <property type="molecule type" value="Genomic_DNA"/>
</dbReference>
<gene>
    <name evidence="2" type="ORF">UFOPK3543_01510</name>
</gene>
<reference evidence="2" key="1">
    <citation type="submission" date="2020-05" db="EMBL/GenBank/DDBJ databases">
        <authorList>
            <person name="Chiriac C."/>
            <person name="Salcher M."/>
            <person name="Ghai R."/>
            <person name="Kavagutti S V."/>
        </authorList>
    </citation>
    <scope>NUCLEOTIDE SEQUENCE</scope>
</reference>
<sequence length="301" mass="33224">MPGGEQILAARLVPAHGAADDAGGRDNRHVFACDLALRAEAAPDVARDDAHIRERDAEECGEAHLQRMRPLVRSLVEQRALCVGGHRAPRLHGRVAVPVLHVATGDHATRRSEDPLDIAPRGRIVKCKVGTELVPQHGRVGCLGAGHVDHGGQRLVGDLDQRRGVVRDGFRLGDDHRYRVAHQPHLGGGQRVERCDLHVRGNHDDDGPGHHLREILGSEHRDHTRQGARRAGIDGHESRVRLRAAHERNVTHADARDTRGEATLPAQQALVFDAFDRLACETTGHGTRPSRTRRRRRRCGW</sequence>
<evidence type="ECO:0000256" key="1">
    <source>
        <dbReference type="SAM" id="MobiDB-lite"/>
    </source>
</evidence>
<accession>A0A6J7GRR7</accession>
<feature type="region of interest" description="Disordered" evidence="1">
    <location>
        <begin position="217"/>
        <end position="239"/>
    </location>
</feature>
<protein>
    <submittedName>
        <fullName evidence="2">Unannotated protein</fullName>
    </submittedName>
</protein>
<name>A0A6J7GRR7_9ZZZZ</name>
<evidence type="ECO:0000313" key="2">
    <source>
        <dbReference type="EMBL" id="CAB4911157.1"/>
    </source>
</evidence>
<dbReference type="AlphaFoldDB" id="A0A6J7GRR7"/>